<dbReference type="AlphaFoldDB" id="A0A8H8DKM2"/>
<gene>
    <name evidence="3" type="ORF">BJ554DRAFT_5924</name>
</gene>
<accession>A0A8H8DKM2</accession>
<keyword evidence="2" id="KW-0732">Signal</keyword>
<organism evidence="3 4">
    <name type="scientific">Olpidium bornovanus</name>
    <dbReference type="NCBI Taxonomy" id="278681"/>
    <lineage>
        <taxon>Eukaryota</taxon>
        <taxon>Fungi</taxon>
        <taxon>Fungi incertae sedis</taxon>
        <taxon>Olpidiomycota</taxon>
        <taxon>Olpidiomycotina</taxon>
        <taxon>Olpidiomycetes</taxon>
        <taxon>Olpidiales</taxon>
        <taxon>Olpidiaceae</taxon>
        <taxon>Olpidium</taxon>
    </lineage>
</organism>
<reference evidence="3 4" key="1">
    <citation type="journal article" name="Sci. Rep.">
        <title>Genome-scale phylogenetic analyses confirm Olpidium as the closest living zoosporic fungus to the non-flagellated, terrestrial fungi.</title>
        <authorList>
            <person name="Chang Y."/>
            <person name="Rochon D."/>
            <person name="Sekimoto S."/>
            <person name="Wang Y."/>
            <person name="Chovatia M."/>
            <person name="Sandor L."/>
            <person name="Salamov A."/>
            <person name="Grigoriev I.V."/>
            <person name="Stajich J.E."/>
            <person name="Spatafora J.W."/>
        </authorList>
    </citation>
    <scope>NUCLEOTIDE SEQUENCE [LARGE SCALE GENOMIC DNA]</scope>
    <source>
        <strain evidence="3">S191</strain>
    </source>
</reference>
<dbReference type="Proteomes" id="UP000673691">
    <property type="component" value="Unassembled WGS sequence"/>
</dbReference>
<evidence type="ECO:0000313" key="3">
    <source>
        <dbReference type="EMBL" id="KAG5461825.1"/>
    </source>
</evidence>
<evidence type="ECO:0000256" key="2">
    <source>
        <dbReference type="SAM" id="SignalP"/>
    </source>
</evidence>
<comment type="caution">
    <text evidence="3">The sequence shown here is derived from an EMBL/GenBank/DDBJ whole genome shotgun (WGS) entry which is preliminary data.</text>
</comment>
<sequence>AARLAAALAAAAAVAVVVVLPGRPAALAAPFNPRSSYDFSRSSYDFGSDSDSDADSVDHRPAALAAPSGNFPADDVDHTGAPPFNHESVSHSLQPDGPSIEDGDGVGFMNFSADDVDYTDAAPFNHESVSHSLQPGRPLVEDEDDVGFMDEPIMRNLALAVAAMMEAAKSIRGDGPDEKYPHFFAKAEFQRFFKKRLSMLLKTAKTKEPQFQDENEHLPIDYKRSTVAEWIMSFARSRCGRSVDLIQFAGNVYRTRKENNKKGVRIAHYWRVDNGVFRKHYWHQNLEILQDLKTLVDTINHMANEFVEKLQANGVQRRSAMYTAYADNFQITAERLLFLQRIES</sequence>
<feature type="region of interest" description="Disordered" evidence="1">
    <location>
        <begin position="48"/>
        <end position="95"/>
    </location>
</feature>
<dbReference type="EMBL" id="JAEFCI010003074">
    <property type="protein sequence ID" value="KAG5461825.1"/>
    <property type="molecule type" value="Genomic_DNA"/>
</dbReference>
<proteinExistence type="predicted"/>
<name>A0A8H8DKM2_9FUNG</name>
<feature type="signal peptide" evidence="2">
    <location>
        <begin position="1"/>
        <end position="28"/>
    </location>
</feature>
<evidence type="ECO:0000256" key="1">
    <source>
        <dbReference type="SAM" id="MobiDB-lite"/>
    </source>
</evidence>
<protein>
    <submittedName>
        <fullName evidence="3">Uncharacterized protein</fullName>
    </submittedName>
</protein>
<evidence type="ECO:0000313" key="4">
    <source>
        <dbReference type="Proteomes" id="UP000673691"/>
    </source>
</evidence>
<feature type="non-terminal residue" evidence="3">
    <location>
        <position position="1"/>
    </location>
</feature>
<keyword evidence="4" id="KW-1185">Reference proteome</keyword>
<feature type="chain" id="PRO_5034982685" evidence="2">
    <location>
        <begin position="29"/>
        <end position="344"/>
    </location>
</feature>